<dbReference type="KEGG" id="vg:18989606"/>
<accession>U5PWC6</accession>
<keyword evidence="3" id="KW-1185">Reference proteome</keyword>
<feature type="transmembrane region" description="Helical" evidence="1">
    <location>
        <begin position="36"/>
        <end position="52"/>
    </location>
</feature>
<dbReference type="EMBL" id="KF669661">
    <property type="protein sequence ID" value="AGY48305.1"/>
    <property type="molecule type" value="Genomic_DNA"/>
</dbReference>
<gene>
    <name evidence="2" type="ORF">Slash_16</name>
</gene>
<organism evidence="2 3">
    <name type="scientific">Bacillus phage Slash</name>
    <dbReference type="NCBI Taxonomy" id="1406790"/>
    <lineage>
        <taxon>Viruses</taxon>
        <taxon>Duplodnaviria</taxon>
        <taxon>Heunggongvirae</taxon>
        <taxon>Uroviricota</taxon>
        <taxon>Caudoviricetes</taxon>
        <taxon>Slashvirus</taxon>
        <taxon>Slashvirus slash</taxon>
    </lineage>
</organism>
<proteinExistence type="predicted"/>
<name>U5PWC6_9CAUD</name>
<dbReference type="GeneID" id="18989606"/>
<feature type="transmembrane region" description="Helical" evidence="1">
    <location>
        <begin position="6"/>
        <end position="24"/>
    </location>
</feature>
<evidence type="ECO:0000313" key="3">
    <source>
        <dbReference type="Proteomes" id="UP000017660"/>
    </source>
</evidence>
<protein>
    <submittedName>
        <fullName evidence="2">Uncharacterized protein</fullName>
    </submittedName>
</protein>
<evidence type="ECO:0000313" key="2">
    <source>
        <dbReference type="EMBL" id="AGY48305.1"/>
    </source>
</evidence>
<keyword evidence="1" id="KW-0472">Membrane</keyword>
<dbReference type="RefSeq" id="YP_008771918.1">
    <property type="nucleotide sequence ID" value="NC_022774.1"/>
</dbReference>
<keyword evidence="1" id="KW-1133">Transmembrane helix</keyword>
<reference evidence="2 3" key="1">
    <citation type="journal article" date="2013" name="Genome Announc.">
        <title>Complete Genome of Bacillus megaterium Siphophage Slash.</title>
        <authorList>
            <person name="Decrescenzo A.J."/>
            <person name="Ritter M.A."/>
            <person name="Chamakura K.R."/>
            <person name="Kuty Everett G.F."/>
        </authorList>
    </citation>
    <scope>NUCLEOTIDE SEQUENCE [LARGE SCALE GENOMIC DNA]</scope>
</reference>
<dbReference type="Proteomes" id="UP000017660">
    <property type="component" value="Segment"/>
</dbReference>
<sequence length="57" mass="6744">MTLAYFVFMIIRAIVVVMMAYSFHYGLKEKGVLKSIIFWLFALMLLDVIIQMEELRP</sequence>
<keyword evidence="1" id="KW-0812">Transmembrane</keyword>
<evidence type="ECO:0000256" key="1">
    <source>
        <dbReference type="SAM" id="Phobius"/>
    </source>
</evidence>
<dbReference type="OrthoDB" id="41025at10239"/>